<dbReference type="Proteomes" id="UP000650524">
    <property type="component" value="Unassembled WGS sequence"/>
</dbReference>
<evidence type="ECO:0008006" key="3">
    <source>
        <dbReference type="Google" id="ProtNLM"/>
    </source>
</evidence>
<accession>A0A8J6MY68</accession>
<sequence length="363" mass="41010">MTTNKKPKRIAYFISPHGFGHAARASAVMSSVYGMDPLVHFEIFTTIPSWFFDSLKSPHSYHPLMTDVGLVQETPLYADLARTVERLNRFIPFEGSEISGLAMKIDRLNCELVICDIAPMGIAVAREAGLPSVLVENFTWDWVYQEYIEHHVRLKHHVGYLGRLFSEADYHIQTQPVCSPKPVDLNALPVSRRARGARDEVRQGLGIPERAKMVLITMGGVPENYKSLTRLELPEDLYLVVPGGSNVFRIYDHLITLPHHSKFFHPDLINAADAVVGKVGYSTLAEVYHGGVPFGYIKRAHFRESEILGAYIERHMNGLAIEEESFRTGDWVSNTSRLLEMPRIRRRAPNGAEQVAEFVCRLL</sequence>
<organism evidence="1 2">
    <name type="scientific">Candidatus Desulfacyla euxinica</name>
    <dbReference type="NCBI Taxonomy" id="2841693"/>
    <lineage>
        <taxon>Bacteria</taxon>
        <taxon>Deltaproteobacteria</taxon>
        <taxon>Candidatus Desulfacyla</taxon>
    </lineage>
</organism>
<dbReference type="AlphaFoldDB" id="A0A8J6MY68"/>
<gene>
    <name evidence="1" type="ORF">H8E19_00540</name>
</gene>
<evidence type="ECO:0000313" key="2">
    <source>
        <dbReference type="Proteomes" id="UP000650524"/>
    </source>
</evidence>
<dbReference type="SUPFAM" id="SSF53756">
    <property type="entry name" value="UDP-Glycosyltransferase/glycogen phosphorylase"/>
    <property type="match status" value="1"/>
</dbReference>
<dbReference type="EMBL" id="JACNJD010000035">
    <property type="protein sequence ID" value="MBC8175861.1"/>
    <property type="molecule type" value="Genomic_DNA"/>
</dbReference>
<proteinExistence type="predicted"/>
<reference evidence="1 2" key="1">
    <citation type="submission" date="2020-08" db="EMBL/GenBank/DDBJ databases">
        <title>Bridging the membrane lipid divide: bacteria of the FCB group superphylum have the potential to synthesize archaeal ether lipids.</title>
        <authorList>
            <person name="Villanueva L."/>
            <person name="Von Meijenfeldt F.A.B."/>
            <person name="Westbye A.B."/>
            <person name="Yadav S."/>
            <person name="Hopmans E.C."/>
            <person name="Dutilh B.E."/>
            <person name="Sinninghe Damste J.S."/>
        </authorList>
    </citation>
    <scope>NUCLEOTIDE SEQUENCE [LARGE SCALE GENOMIC DNA]</scope>
    <source>
        <strain evidence="1">NIOZ-UU27</strain>
    </source>
</reference>
<comment type="caution">
    <text evidence="1">The sequence shown here is derived from an EMBL/GenBank/DDBJ whole genome shotgun (WGS) entry which is preliminary data.</text>
</comment>
<dbReference type="PANTHER" id="PTHR38134:SF2">
    <property type="entry name" value="GALACTOKINASE"/>
    <property type="match status" value="1"/>
</dbReference>
<evidence type="ECO:0000313" key="1">
    <source>
        <dbReference type="EMBL" id="MBC8175861.1"/>
    </source>
</evidence>
<protein>
    <recommendedName>
        <fullName evidence="3">Glycosyl transferase family 28 C-terminal domain-containing protein</fullName>
    </recommendedName>
</protein>
<dbReference type="InterPro" id="IPR053205">
    <property type="entry name" value="GHMP_kinase_L-arabinokinase"/>
</dbReference>
<dbReference type="PANTHER" id="PTHR38134">
    <property type="entry name" value="SLR1395 PROTEIN"/>
    <property type="match status" value="1"/>
</dbReference>
<name>A0A8J6MY68_9DELT</name>
<dbReference type="Gene3D" id="3.40.50.2000">
    <property type="entry name" value="Glycogen Phosphorylase B"/>
    <property type="match status" value="1"/>
</dbReference>